<keyword evidence="2" id="KW-1133">Transmembrane helix</keyword>
<feature type="region of interest" description="Disordered" evidence="1">
    <location>
        <begin position="50"/>
        <end position="114"/>
    </location>
</feature>
<feature type="compositionally biased region" description="Low complexity" evidence="1">
    <location>
        <begin position="77"/>
        <end position="114"/>
    </location>
</feature>
<evidence type="ECO:0000313" key="4">
    <source>
        <dbReference type="Proteomes" id="UP000030744"/>
    </source>
</evidence>
<name>U6JT64_9EIME</name>
<feature type="compositionally biased region" description="Basic and acidic residues" evidence="1">
    <location>
        <begin position="57"/>
        <end position="76"/>
    </location>
</feature>
<evidence type="ECO:0000313" key="3">
    <source>
        <dbReference type="EMBL" id="CDJ28609.1"/>
    </source>
</evidence>
<gene>
    <name evidence="3" type="ORF">EMH_0001840</name>
</gene>
<dbReference type="GeneID" id="25375259"/>
<dbReference type="EMBL" id="HG681457">
    <property type="protein sequence ID" value="CDJ28609.1"/>
    <property type="molecule type" value="Genomic_DNA"/>
</dbReference>
<dbReference type="RefSeq" id="XP_013351183.1">
    <property type="nucleotide sequence ID" value="XM_013495729.1"/>
</dbReference>
<evidence type="ECO:0000256" key="2">
    <source>
        <dbReference type="SAM" id="Phobius"/>
    </source>
</evidence>
<feature type="transmembrane region" description="Helical" evidence="2">
    <location>
        <begin position="20"/>
        <end position="40"/>
    </location>
</feature>
<dbReference type="VEuPathDB" id="ToxoDB:EMH_0001840"/>
<reference evidence="3" key="2">
    <citation type="submission" date="2013-10" db="EMBL/GenBank/DDBJ databases">
        <authorList>
            <person name="Aslett M."/>
        </authorList>
    </citation>
    <scope>NUCLEOTIDE SEQUENCE [LARGE SCALE GENOMIC DNA]</scope>
    <source>
        <strain evidence="3">Houghton</strain>
    </source>
</reference>
<protein>
    <submittedName>
        <fullName evidence="3">Uncharacterized protein</fullName>
    </submittedName>
</protein>
<proteinExistence type="predicted"/>
<keyword evidence="2" id="KW-0472">Membrane</keyword>
<organism evidence="3 4">
    <name type="scientific">Eimeria mitis</name>
    <dbReference type="NCBI Taxonomy" id="44415"/>
    <lineage>
        <taxon>Eukaryota</taxon>
        <taxon>Sar</taxon>
        <taxon>Alveolata</taxon>
        <taxon>Apicomplexa</taxon>
        <taxon>Conoidasida</taxon>
        <taxon>Coccidia</taxon>
        <taxon>Eucoccidiorida</taxon>
        <taxon>Eimeriorina</taxon>
        <taxon>Eimeriidae</taxon>
        <taxon>Eimeria</taxon>
    </lineage>
</organism>
<accession>U6JT64</accession>
<evidence type="ECO:0000256" key="1">
    <source>
        <dbReference type="SAM" id="MobiDB-lite"/>
    </source>
</evidence>
<dbReference type="Proteomes" id="UP000030744">
    <property type="component" value="Unassembled WGS sequence"/>
</dbReference>
<keyword evidence="2" id="KW-0812">Transmembrane</keyword>
<sequence length="361" mass="38876">MEHDVSQPILNASSPTRPVITGVALMLALFVATFLVLRCFHHISTMSSASKGASSRRLSDHGRHDPCDAPQDREEQQQQQQQQEDVAGAAGPLPGAVAGAPSGAEAAASAPSTPSLPAGYSSAVHLGLLDVYEKTTYMNSWLSGADAAASSVGVGGTEFDDLLRDGVKIVGELQAVTFAGHVGEEDRRDFLKTLDQCRSMTTRLAKQRESSCIDVCEVKASSLRSRFVGSSRHLEKTRRGHLLQPSDPEVQTMVGLREAVKSAQKVYNDTKSMFPDFLRLSGVQNSLKTLSAAIQEVEDSLMLAANACAESWARHLKALQPTAQTEGPDGERARQKLIEGMDTAKQMQTKLRYISGKEPSL</sequence>
<keyword evidence="4" id="KW-1185">Reference proteome</keyword>
<dbReference type="AlphaFoldDB" id="U6JT64"/>
<dbReference type="OrthoDB" id="348162at2759"/>
<reference evidence="3" key="1">
    <citation type="submission" date="2013-10" db="EMBL/GenBank/DDBJ databases">
        <title>Genomic analysis of the causative agents of coccidiosis in chickens.</title>
        <authorList>
            <person name="Reid A.J."/>
            <person name="Blake D."/>
            <person name="Billington K."/>
            <person name="Browne H."/>
            <person name="Dunn M."/>
            <person name="Hung S."/>
            <person name="Kawahara F."/>
            <person name="Miranda-Saavedra D."/>
            <person name="Mourier T."/>
            <person name="Nagra H."/>
            <person name="Otto T.D."/>
            <person name="Rawlings N."/>
            <person name="Sanchez A."/>
            <person name="Sanders M."/>
            <person name="Subramaniam C."/>
            <person name="Tay Y."/>
            <person name="Dear P."/>
            <person name="Doerig C."/>
            <person name="Gruber A."/>
            <person name="Parkinson J."/>
            <person name="Shirley M."/>
            <person name="Wan K.L."/>
            <person name="Berriman M."/>
            <person name="Tomley F."/>
            <person name="Pain A."/>
        </authorList>
    </citation>
    <scope>NUCLEOTIDE SEQUENCE [LARGE SCALE GENOMIC DNA]</scope>
    <source>
        <strain evidence="3">Houghton</strain>
    </source>
</reference>